<dbReference type="InterPro" id="IPR002195">
    <property type="entry name" value="Dihydroorotase_CS"/>
</dbReference>
<proteinExistence type="inferred from homology"/>
<feature type="non-terminal residue" evidence="5">
    <location>
        <position position="113"/>
    </location>
</feature>
<dbReference type="GO" id="GO:0004038">
    <property type="term" value="F:allantoinase activity"/>
    <property type="evidence" value="ECO:0007669"/>
    <property type="project" value="TreeGrafter"/>
</dbReference>
<dbReference type="InterPro" id="IPR024403">
    <property type="entry name" value="DHOase_cat"/>
</dbReference>
<protein>
    <submittedName>
        <fullName evidence="5">Dihydroorotase</fullName>
    </submittedName>
</protein>
<dbReference type="Gene3D" id="3.20.20.140">
    <property type="entry name" value="Metal-dependent hydrolases"/>
    <property type="match status" value="1"/>
</dbReference>
<dbReference type="GO" id="GO:0005737">
    <property type="term" value="C:cytoplasm"/>
    <property type="evidence" value="ECO:0007669"/>
    <property type="project" value="TreeGrafter"/>
</dbReference>
<keyword evidence="3" id="KW-0665">Pyrimidine biosynthesis</keyword>
<dbReference type="SUPFAM" id="SSF51338">
    <property type="entry name" value="Composite domain of metallo-dependent hydrolases"/>
    <property type="match status" value="1"/>
</dbReference>
<gene>
    <name evidence="5" type="ORF">ENO34_00590</name>
</gene>
<feature type="domain" description="Dihydroorotase catalytic" evidence="4">
    <location>
        <begin position="50"/>
        <end position="101"/>
    </location>
</feature>
<dbReference type="GO" id="GO:0006145">
    <property type="term" value="P:purine nucleobase catabolic process"/>
    <property type="evidence" value="ECO:0007669"/>
    <property type="project" value="TreeGrafter"/>
</dbReference>
<sequence length="113" mass="12465">MILIKNGYVIDPENSLEGKYDILIEKGVITRVEPNIQPFAGCEVIDATEKIVCPSFVDLHVHFRDPGQTYKEDIESGSRAAVAGGYTTVVCMPNTQPALDDVPLIRYVIEKGK</sequence>
<evidence type="ECO:0000256" key="2">
    <source>
        <dbReference type="ARBA" id="ARBA00010286"/>
    </source>
</evidence>
<evidence type="ECO:0000256" key="1">
    <source>
        <dbReference type="ARBA" id="ARBA00001947"/>
    </source>
</evidence>
<evidence type="ECO:0000259" key="4">
    <source>
        <dbReference type="Pfam" id="PF12890"/>
    </source>
</evidence>
<dbReference type="Proteomes" id="UP000885621">
    <property type="component" value="Unassembled WGS sequence"/>
</dbReference>
<dbReference type="InterPro" id="IPR050138">
    <property type="entry name" value="DHOase/Allantoinase_Hydrolase"/>
</dbReference>
<comment type="similarity">
    <text evidence="2">Belongs to the metallo-dependent hydrolases superfamily. DHOase family. Class I DHOase subfamily.</text>
</comment>
<comment type="caution">
    <text evidence="5">The sequence shown here is derived from an EMBL/GenBank/DDBJ whole genome shotgun (WGS) entry which is preliminary data.</text>
</comment>
<organism evidence="5">
    <name type="scientific">Sulfurihydrogenibium azorense</name>
    <dbReference type="NCBI Taxonomy" id="309806"/>
    <lineage>
        <taxon>Bacteria</taxon>
        <taxon>Pseudomonadati</taxon>
        <taxon>Aquificota</taxon>
        <taxon>Aquificia</taxon>
        <taxon>Aquificales</taxon>
        <taxon>Hydrogenothermaceae</taxon>
        <taxon>Sulfurihydrogenibium</taxon>
    </lineage>
</organism>
<evidence type="ECO:0000256" key="3">
    <source>
        <dbReference type="ARBA" id="ARBA00022975"/>
    </source>
</evidence>
<name>A0A831YD20_9AQUI</name>
<dbReference type="Pfam" id="PF12890">
    <property type="entry name" value="DHOase"/>
    <property type="match status" value="1"/>
</dbReference>
<dbReference type="InterPro" id="IPR011059">
    <property type="entry name" value="Metal-dep_hydrolase_composite"/>
</dbReference>
<comment type="cofactor">
    <cofactor evidence="1">
        <name>Zn(2+)</name>
        <dbReference type="ChEBI" id="CHEBI:29105"/>
    </cofactor>
</comment>
<dbReference type="EMBL" id="DSFC01000032">
    <property type="protein sequence ID" value="HEV08879.1"/>
    <property type="molecule type" value="Genomic_DNA"/>
</dbReference>
<accession>A0A831YD20</accession>
<evidence type="ECO:0000313" key="5">
    <source>
        <dbReference type="EMBL" id="HEV08879.1"/>
    </source>
</evidence>
<dbReference type="PANTHER" id="PTHR43668">
    <property type="entry name" value="ALLANTOINASE"/>
    <property type="match status" value="1"/>
</dbReference>
<dbReference type="PROSITE" id="PS00482">
    <property type="entry name" value="DIHYDROOROTASE_1"/>
    <property type="match status" value="1"/>
</dbReference>
<dbReference type="AlphaFoldDB" id="A0A831YD20"/>
<reference evidence="5" key="1">
    <citation type="journal article" date="2020" name="mSystems">
        <title>Genome- and Community-Level Interaction Insights into Carbon Utilization and Element Cycling Functions of Hydrothermarchaeota in Hydrothermal Sediment.</title>
        <authorList>
            <person name="Zhou Z."/>
            <person name="Liu Y."/>
            <person name="Xu W."/>
            <person name="Pan J."/>
            <person name="Luo Z.H."/>
            <person name="Li M."/>
        </authorList>
    </citation>
    <scope>NUCLEOTIDE SEQUENCE [LARGE SCALE GENOMIC DNA]</scope>
    <source>
        <strain evidence="5">SpSt-1257</strain>
    </source>
</reference>
<dbReference type="PANTHER" id="PTHR43668:SF2">
    <property type="entry name" value="ALLANTOINASE"/>
    <property type="match status" value="1"/>
</dbReference>